<comment type="caution">
    <text evidence="2">The sequence shown here is derived from an EMBL/GenBank/DDBJ whole genome shotgun (WGS) entry which is preliminary data.</text>
</comment>
<organism evidence="2 3">
    <name type="scientific">Roridomyces roridus</name>
    <dbReference type="NCBI Taxonomy" id="1738132"/>
    <lineage>
        <taxon>Eukaryota</taxon>
        <taxon>Fungi</taxon>
        <taxon>Dikarya</taxon>
        <taxon>Basidiomycota</taxon>
        <taxon>Agaricomycotina</taxon>
        <taxon>Agaricomycetes</taxon>
        <taxon>Agaricomycetidae</taxon>
        <taxon>Agaricales</taxon>
        <taxon>Marasmiineae</taxon>
        <taxon>Mycenaceae</taxon>
        <taxon>Roridomyces</taxon>
    </lineage>
</organism>
<evidence type="ECO:0000313" key="3">
    <source>
        <dbReference type="Proteomes" id="UP001221142"/>
    </source>
</evidence>
<evidence type="ECO:0000313" key="2">
    <source>
        <dbReference type="EMBL" id="KAJ7644593.1"/>
    </source>
</evidence>
<keyword evidence="1" id="KW-0472">Membrane</keyword>
<dbReference type="EMBL" id="JARKIF010000003">
    <property type="protein sequence ID" value="KAJ7644593.1"/>
    <property type="molecule type" value="Genomic_DNA"/>
</dbReference>
<protein>
    <submittedName>
        <fullName evidence="2">Uncharacterized protein</fullName>
    </submittedName>
</protein>
<dbReference type="Proteomes" id="UP001221142">
    <property type="component" value="Unassembled WGS sequence"/>
</dbReference>
<sequence length="241" mass="26710">MGSQCADRPTGGIKIEFWAAGLQHRERDTARILRSSLKATGQCEAAACLIRIGYAFVHPQLLFNRFNLTPPRFALDQGARFVGSPLPADTNRVRGKVPPHGILVVEIFFRPIQNHGQIPLLDPERDDEGKQIMQLELIDGQAVSGSKIPVLLFLKIPFGRRVFVRPAGTCLFLPFCCSFVWLWARKKSSCNLNIPTDARYVLQGAAKLRSYSWDAAKSNRISLPMRLLMPAGSVSPVTAAK</sequence>
<feature type="transmembrane region" description="Helical" evidence="1">
    <location>
        <begin position="162"/>
        <end position="184"/>
    </location>
</feature>
<accession>A0AAD7CC56</accession>
<gene>
    <name evidence="2" type="ORF">FB45DRAFT_999588</name>
</gene>
<keyword evidence="1" id="KW-1133">Transmembrane helix</keyword>
<name>A0AAD7CC56_9AGAR</name>
<keyword evidence="1" id="KW-0812">Transmembrane</keyword>
<dbReference type="AlphaFoldDB" id="A0AAD7CC56"/>
<keyword evidence="3" id="KW-1185">Reference proteome</keyword>
<proteinExistence type="predicted"/>
<evidence type="ECO:0000256" key="1">
    <source>
        <dbReference type="SAM" id="Phobius"/>
    </source>
</evidence>
<reference evidence="2" key="1">
    <citation type="submission" date="2023-03" db="EMBL/GenBank/DDBJ databases">
        <title>Massive genome expansion in bonnet fungi (Mycena s.s.) driven by repeated elements and novel gene families across ecological guilds.</title>
        <authorList>
            <consortium name="Lawrence Berkeley National Laboratory"/>
            <person name="Harder C.B."/>
            <person name="Miyauchi S."/>
            <person name="Viragh M."/>
            <person name="Kuo A."/>
            <person name="Thoen E."/>
            <person name="Andreopoulos B."/>
            <person name="Lu D."/>
            <person name="Skrede I."/>
            <person name="Drula E."/>
            <person name="Henrissat B."/>
            <person name="Morin E."/>
            <person name="Kohler A."/>
            <person name="Barry K."/>
            <person name="LaButti K."/>
            <person name="Morin E."/>
            <person name="Salamov A."/>
            <person name="Lipzen A."/>
            <person name="Mereny Z."/>
            <person name="Hegedus B."/>
            <person name="Baldrian P."/>
            <person name="Stursova M."/>
            <person name="Weitz H."/>
            <person name="Taylor A."/>
            <person name="Grigoriev I.V."/>
            <person name="Nagy L.G."/>
            <person name="Martin F."/>
            <person name="Kauserud H."/>
        </authorList>
    </citation>
    <scope>NUCLEOTIDE SEQUENCE</scope>
    <source>
        <strain evidence="2">9284</strain>
    </source>
</reference>